<keyword evidence="5" id="KW-0067">ATP-binding</keyword>
<sequence length="997" mass="109257">MGYVPPPTPQYGLEEGPILLKDGRTALLRRATPRDLPLFVEFLKRLSPESLRMRFFSPISPEKAAELLLSAKPEEEKVTLIVLAGEPPRIVATGEYVRAKGEETAEVAFLVDDAYQGKGLGTLLLERLALLAAKRGVRRFQAFTLAENRQMLNVFMESGFQVRAHREGGEVEVEFEILLEEKAAERFEWREKVSTIASLHPFFFPRGVAVVGASRDPESIGYRVLENLIFGRFQGPVYPVNEAIGREGGTVGPLLAYPSVESIPGPVDLAVIAVPKERVPGALEACGRRGVRGAIVLTTGFTPEEAKALADKARRYGMRLLGPGSLGLVHTHPEVRLAAGLAPLPKAGPLALSSQSGTLGRAVMAYAEGMGLGIASFASLGAKADISSNDLLQFWEEDERTRVILLYLESFGNPRRFSRLARRIGKKKPILAVHPSRDPLVRALFSQAGVVRANDLEEAFDVAALLSLGRLPENGRVRLVSNASGPSNLALEALKEGGLEVEHVDLGSTARGEDFARALKEAMESDAGSVFLLFVPMGYASEEEFLRLLGEAEGEKLLLACAMGSAGVRARVLGRVALYRFPESAAIALARAWAYRRFREEPLLFPDFPDLRLEEARRLLEGKKRLSREEAEALLLAFGLPLGKENGLTLRLRAEPHPLFGPVLTLLLPTPLGEQALGQRLSPLTAKDAQELLKPLEGREDPRPTRKSSSASPGFWRSSRRWRRWSWNSKGPRWPALRCALRIQSPANPKVKALAALKERKERERTGLFLVEGRREVERALRAGLALETLVLGPKALAEDRLLARNAPVWELSQEALERVSTRENPAQVLGVFRIPQRRLEAVRLPPDPLVLAVVGLEKPGNLGAILRAADGAGADLVLVAEGVDLYSPQVIRNSTGTVFALPVFPVKEEEALRYLKALGLRLVAATPEGERLYWEGDYRPGVAFLLGAEDTGLPEAWKEAAHARVRIPMRGVADSLNVSVSAALLLYEALRQRRSF</sequence>
<dbReference type="InterPro" id="IPR029026">
    <property type="entry name" value="tRNA_m1G_MTases_N"/>
</dbReference>
<proteinExistence type="predicted"/>
<dbReference type="InterPro" id="IPR053888">
    <property type="entry name" value="MRM3-like_sub_bind"/>
</dbReference>
<dbReference type="SUPFAM" id="SSF55315">
    <property type="entry name" value="L30e-like"/>
    <property type="match status" value="1"/>
</dbReference>
<dbReference type="Pfam" id="PF00583">
    <property type="entry name" value="Acetyltransf_1"/>
    <property type="match status" value="1"/>
</dbReference>
<dbReference type="InterPro" id="IPR003781">
    <property type="entry name" value="CoA-bd"/>
</dbReference>
<dbReference type="STRING" id="56956.A0O31_01113"/>
<keyword evidence="4" id="KW-0547">Nucleotide-binding</keyword>
<keyword evidence="2" id="KW-0489">Methyltransferase</keyword>
<evidence type="ECO:0000313" key="9">
    <source>
        <dbReference type="Proteomes" id="UP000182993"/>
    </source>
</evidence>
<keyword evidence="3" id="KW-0808">Transferase</keyword>
<dbReference type="SUPFAM" id="SSF51735">
    <property type="entry name" value="NAD(P)-binding Rossmann-fold domains"/>
    <property type="match status" value="1"/>
</dbReference>
<dbReference type="InterPro" id="IPR016102">
    <property type="entry name" value="Succinyl-CoA_synth-like"/>
</dbReference>
<dbReference type="SUPFAM" id="SSF75217">
    <property type="entry name" value="alpha/beta knot"/>
    <property type="match status" value="1"/>
</dbReference>
<dbReference type="InterPro" id="IPR051538">
    <property type="entry name" value="Acyl-CoA_Synth/Transferase"/>
</dbReference>
<feature type="domain" description="N-acetyltransferase" evidence="7">
    <location>
        <begin position="26"/>
        <end position="180"/>
    </location>
</feature>
<dbReference type="GO" id="GO:0008173">
    <property type="term" value="F:RNA methyltransferase activity"/>
    <property type="evidence" value="ECO:0007669"/>
    <property type="project" value="InterPro"/>
</dbReference>
<evidence type="ECO:0000256" key="4">
    <source>
        <dbReference type="ARBA" id="ARBA00022741"/>
    </source>
</evidence>
<dbReference type="Gene3D" id="3.40.1280.10">
    <property type="match status" value="1"/>
</dbReference>
<evidence type="ECO:0000259" key="7">
    <source>
        <dbReference type="PROSITE" id="PS51186"/>
    </source>
</evidence>
<dbReference type="Pfam" id="PF13607">
    <property type="entry name" value="Succ_CoA_lig"/>
    <property type="match status" value="1"/>
</dbReference>
<dbReference type="KEGG" id="tbc:A0O31_01113"/>
<dbReference type="InterPro" id="IPR029064">
    <property type="entry name" value="Ribosomal_eL30-like_sf"/>
</dbReference>
<dbReference type="InterPro" id="IPR016181">
    <property type="entry name" value="Acyl_CoA_acyltransferase"/>
</dbReference>
<dbReference type="AlphaFoldDB" id="A0A1J0LSG1"/>
<evidence type="ECO:0000256" key="2">
    <source>
        <dbReference type="ARBA" id="ARBA00022603"/>
    </source>
</evidence>
<accession>A0A1J0LSG1</accession>
<dbReference type="SMART" id="SM00967">
    <property type="entry name" value="SpoU_sub_bind"/>
    <property type="match status" value="1"/>
</dbReference>
<dbReference type="SUPFAM" id="SSF52210">
    <property type="entry name" value="Succinyl-CoA synthetase domains"/>
    <property type="match status" value="2"/>
</dbReference>
<dbReference type="Gene3D" id="3.40.630.30">
    <property type="match status" value="1"/>
</dbReference>
<dbReference type="GO" id="GO:0005524">
    <property type="term" value="F:ATP binding"/>
    <property type="evidence" value="ECO:0007669"/>
    <property type="project" value="UniProtKB-KW"/>
</dbReference>
<dbReference type="InterPro" id="IPR001537">
    <property type="entry name" value="SpoU_MeTrfase"/>
</dbReference>
<evidence type="ECO:0000256" key="3">
    <source>
        <dbReference type="ARBA" id="ARBA00022679"/>
    </source>
</evidence>
<feature type="compositionally biased region" description="Basic and acidic residues" evidence="6">
    <location>
        <begin position="695"/>
        <end position="704"/>
    </location>
</feature>
<dbReference type="CDD" id="cd18104">
    <property type="entry name" value="SpoU-like_RNA-MTase"/>
    <property type="match status" value="1"/>
</dbReference>
<dbReference type="Gene3D" id="3.30.1330.30">
    <property type="match status" value="1"/>
</dbReference>
<protein>
    <submittedName>
        <fullName evidence="8">Acyl-CoA synthetase</fullName>
    </submittedName>
</protein>
<dbReference type="PANTHER" id="PTHR43334:SF1">
    <property type="entry name" value="3-HYDROXYPROPIONATE--COA LIGASE [ADP-FORMING]"/>
    <property type="match status" value="1"/>
</dbReference>
<evidence type="ECO:0000256" key="5">
    <source>
        <dbReference type="ARBA" id="ARBA00022840"/>
    </source>
</evidence>
<dbReference type="Pfam" id="PF22435">
    <property type="entry name" value="MRM3-like_sub_bind"/>
    <property type="match status" value="1"/>
</dbReference>
<evidence type="ECO:0000256" key="1">
    <source>
        <dbReference type="ARBA" id="ARBA00022598"/>
    </source>
</evidence>
<dbReference type="SMART" id="SM00881">
    <property type="entry name" value="CoA_binding"/>
    <property type="match status" value="1"/>
</dbReference>
<evidence type="ECO:0000313" key="8">
    <source>
        <dbReference type="EMBL" id="APD09254.1"/>
    </source>
</evidence>
<dbReference type="EMBL" id="CP016312">
    <property type="protein sequence ID" value="APD09254.1"/>
    <property type="molecule type" value="Genomic_DNA"/>
</dbReference>
<dbReference type="GO" id="GO:0016874">
    <property type="term" value="F:ligase activity"/>
    <property type="evidence" value="ECO:0007669"/>
    <property type="project" value="UniProtKB-KW"/>
</dbReference>
<dbReference type="GO" id="GO:0005737">
    <property type="term" value="C:cytoplasm"/>
    <property type="evidence" value="ECO:0007669"/>
    <property type="project" value="UniProtKB-ARBA"/>
</dbReference>
<dbReference type="InterPro" id="IPR029028">
    <property type="entry name" value="Alpha/beta_knot_MTases"/>
</dbReference>
<dbReference type="GO" id="GO:0016747">
    <property type="term" value="F:acyltransferase activity, transferring groups other than amino-acyl groups"/>
    <property type="evidence" value="ECO:0007669"/>
    <property type="project" value="InterPro"/>
</dbReference>
<dbReference type="PANTHER" id="PTHR43334">
    <property type="entry name" value="ACETATE--COA LIGASE [ADP-FORMING]"/>
    <property type="match status" value="1"/>
</dbReference>
<reference evidence="9" key="1">
    <citation type="submission" date="2016-06" db="EMBL/GenBank/DDBJ databases">
        <title>Whole genome sequencing of Thermus brockianus strain GE-1.</title>
        <authorList>
            <person name="Schaefers C."/>
            <person name="Blank S."/>
            <person name="Wiebusch S."/>
            <person name="Elleuche S."/>
            <person name="Antranikian G."/>
        </authorList>
    </citation>
    <scope>NUCLEOTIDE SEQUENCE [LARGE SCALE GENOMIC DNA]</scope>
    <source>
        <strain evidence="9">GE-1</strain>
    </source>
</reference>
<dbReference type="Pfam" id="PF00588">
    <property type="entry name" value="SpoU_methylase"/>
    <property type="match status" value="1"/>
</dbReference>
<dbReference type="GO" id="GO:0003723">
    <property type="term" value="F:RNA binding"/>
    <property type="evidence" value="ECO:0007669"/>
    <property type="project" value="InterPro"/>
</dbReference>
<evidence type="ECO:0000256" key="6">
    <source>
        <dbReference type="SAM" id="MobiDB-lite"/>
    </source>
</evidence>
<dbReference type="GO" id="GO:0032259">
    <property type="term" value="P:methylation"/>
    <property type="evidence" value="ECO:0007669"/>
    <property type="project" value="UniProtKB-KW"/>
</dbReference>
<dbReference type="GO" id="GO:0006396">
    <property type="term" value="P:RNA processing"/>
    <property type="evidence" value="ECO:0007669"/>
    <property type="project" value="InterPro"/>
</dbReference>
<dbReference type="Proteomes" id="UP000182993">
    <property type="component" value="Chromosome"/>
</dbReference>
<dbReference type="InterPro" id="IPR036291">
    <property type="entry name" value="NAD(P)-bd_dom_sf"/>
</dbReference>
<dbReference type="PROSITE" id="PS51186">
    <property type="entry name" value="GNAT"/>
    <property type="match status" value="1"/>
</dbReference>
<dbReference type="InterPro" id="IPR013123">
    <property type="entry name" value="SpoU_subst-bd"/>
</dbReference>
<organism evidence="8 9">
    <name type="scientific">Thermus brockianus</name>
    <dbReference type="NCBI Taxonomy" id="56956"/>
    <lineage>
        <taxon>Bacteria</taxon>
        <taxon>Thermotogati</taxon>
        <taxon>Deinococcota</taxon>
        <taxon>Deinococci</taxon>
        <taxon>Thermales</taxon>
        <taxon>Thermaceae</taxon>
        <taxon>Thermus</taxon>
    </lineage>
</organism>
<dbReference type="Gene3D" id="3.40.50.720">
    <property type="entry name" value="NAD(P)-binding Rossmann-like Domain"/>
    <property type="match status" value="1"/>
</dbReference>
<dbReference type="SUPFAM" id="SSF55729">
    <property type="entry name" value="Acyl-CoA N-acyltransferases (Nat)"/>
    <property type="match status" value="1"/>
</dbReference>
<dbReference type="InterPro" id="IPR032875">
    <property type="entry name" value="Succ_CoA_lig_flav_dom"/>
</dbReference>
<name>A0A1J0LSG1_THEBO</name>
<dbReference type="InterPro" id="IPR000182">
    <property type="entry name" value="GNAT_dom"/>
</dbReference>
<keyword evidence="1" id="KW-0436">Ligase</keyword>
<dbReference type="Pfam" id="PF13380">
    <property type="entry name" value="CoA_binding_2"/>
    <property type="match status" value="1"/>
</dbReference>
<dbReference type="Gene3D" id="3.40.50.261">
    <property type="entry name" value="Succinyl-CoA synthetase domains"/>
    <property type="match status" value="2"/>
</dbReference>
<feature type="region of interest" description="Disordered" evidence="6">
    <location>
        <begin position="695"/>
        <end position="715"/>
    </location>
</feature>
<gene>
    <name evidence="8" type="ORF">A0O31_01113</name>
</gene>